<dbReference type="InterPro" id="IPR003656">
    <property type="entry name" value="Znf_BED"/>
</dbReference>
<accession>A0AAN8JV26</accession>
<dbReference type="AlphaFoldDB" id="A0AAN8JV26"/>
<protein>
    <recommendedName>
        <fullName evidence="6">BED-type domain-containing protein</fullName>
    </recommendedName>
</protein>
<dbReference type="SMART" id="SM00614">
    <property type="entry name" value="ZnF_BED"/>
    <property type="match status" value="1"/>
</dbReference>
<evidence type="ECO:0000313" key="7">
    <source>
        <dbReference type="EMBL" id="KAK6182240.1"/>
    </source>
</evidence>
<proteinExistence type="predicted"/>
<dbReference type="EMBL" id="JAZGQO010000007">
    <property type="protein sequence ID" value="KAK6182240.1"/>
    <property type="molecule type" value="Genomic_DNA"/>
</dbReference>
<evidence type="ECO:0000256" key="3">
    <source>
        <dbReference type="ARBA" id="ARBA00022833"/>
    </source>
</evidence>
<dbReference type="GO" id="GO:0003677">
    <property type="term" value="F:DNA binding"/>
    <property type="evidence" value="ECO:0007669"/>
    <property type="project" value="InterPro"/>
</dbReference>
<reference evidence="7 8" key="1">
    <citation type="submission" date="2024-01" db="EMBL/GenBank/DDBJ databases">
        <title>The genome of the rayed Mediterranean limpet Patella caerulea (Linnaeus, 1758).</title>
        <authorList>
            <person name="Anh-Thu Weber A."/>
            <person name="Halstead-Nussloch G."/>
        </authorList>
    </citation>
    <scope>NUCLEOTIDE SEQUENCE [LARGE SCALE GENOMIC DNA]</scope>
    <source>
        <strain evidence="7">AATW-2023a</strain>
        <tissue evidence="7">Whole specimen</tissue>
    </source>
</reference>
<evidence type="ECO:0000256" key="5">
    <source>
        <dbReference type="SAM" id="MobiDB-lite"/>
    </source>
</evidence>
<feature type="domain" description="BED-type" evidence="6">
    <location>
        <begin position="20"/>
        <end position="80"/>
    </location>
</feature>
<feature type="region of interest" description="Disordered" evidence="5">
    <location>
        <begin position="78"/>
        <end position="143"/>
    </location>
</feature>
<dbReference type="InterPro" id="IPR036236">
    <property type="entry name" value="Znf_C2H2_sf"/>
</dbReference>
<evidence type="ECO:0000256" key="4">
    <source>
        <dbReference type="PROSITE-ProRule" id="PRU00027"/>
    </source>
</evidence>
<feature type="compositionally biased region" description="Low complexity" evidence="5">
    <location>
        <begin position="81"/>
        <end position="122"/>
    </location>
</feature>
<dbReference type="PROSITE" id="PS50808">
    <property type="entry name" value="ZF_BED"/>
    <property type="match status" value="1"/>
</dbReference>
<dbReference type="Proteomes" id="UP001347796">
    <property type="component" value="Unassembled WGS sequence"/>
</dbReference>
<sequence length="143" mass="15764">MSGSITAALGDLEIEKPPAQYKSKVWEYFGFPVTYRNGNRKVNRDVSVCRSCHAQIRYTGNTTNMSTHISRHHALYLNQHTRPSACTTTPSSSSRPTRPSSADSNPTNSNTSSPVNSQNTSNLTFVSLVETNEGTGQKKKKKK</sequence>
<keyword evidence="1" id="KW-0479">Metal-binding</keyword>
<comment type="caution">
    <text evidence="7">The sequence shown here is derived from an EMBL/GenBank/DDBJ whole genome shotgun (WGS) entry which is preliminary data.</text>
</comment>
<keyword evidence="2 4" id="KW-0863">Zinc-finger</keyword>
<evidence type="ECO:0000256" key="1">
    <source>
        <dbReference type="ARBA" id="ARBA00022723"/>
    </source>
</evidence>
<keyword evidence="8" id="KW-1185">Reference proteome</keyword>
<evidence type="ECO:0000259" key="6">
    <source>
        <dbReference type="PROSITE" id="PS50808"/>
    </source>
</evidence>
<feature type="compositionally biased region" description="Polar residues" evidence="5">
    <location>
        <begin position="123"/>
        <end position="135"/>
    </location>
</feature>
<dbReference type="Pfam" id="PF02892">
    <property type="entry name" value="zf-BED"/>
    <property type="match status" value="1"/>
</dbReference>
<keyword evidence="3" id="KW-0862">Zinc</keyword>
<evidence type="ECO:0000313" key="8">
    <source>
        <dbReference type="Proteomes" id="UP001347796"/>
    </source>
</evidence>
<organism evidence="7 8">
    <name type="scientific">Patella caerulea</name>
    <name type="common">Rayed Mediterranean limpet</name>
    <dbReference type="NCBI Taxonomy" id="87958"/>
    <lineage>
        <taxon>Eukaryota</taxon>
        <taxon>Metazoa</taxon>
        <taxon>Spiralia</taxon>
        <taxon>Lophotrochozoa</taxon>
        <taxon>Mollusca</taxon>
        <taxon>Gastropoda</taxon>
        <taxon>Patellogastropoda</taxon>
        <taxon>Patelloidea</taxon>
        <taxon>Patellidae</taxon>
        <taxon>Patella</taxon>
    </lineage>
</organism>
<evidence type="ECO:0000256" key="2">
    <source>
        <dbReference type="ARBA" id="ARBA00022771"/>
    </source>
</evidence>
<name>A0AAN8JV26_PATCE</name>
<gene>
    <name evidence="7" type="ORF">SNE40_009968</name>
</gene>
<dbReference type="GO" id="GO:0008270">
    <property type="term" value="F:zinc ion binding"/>
    <property type="evidence" value="ECO:0007669"/>
    <property type="project" value="UniProtKB-KW"/>
</dbReference>
<dbReference type="SUPFAM" id="SSF57667">
    <property type="entry name" value="beta-beta-alpha zinc fingers"/>
    <property type="match status" value="1"/>
</dbReference>